<comment type="caution">
    <text evidence="1">The sequence shown here is derived from an EMBL/GenBank/DDBJ whole genome shotgun (WGS) entry which is preliminary data.</text>
</comment>
<evidence type="ECO:0000313" key="1">
    <source>
        <dbReference type="EMBL" id="REE95204.1"/>
    </source>
</evidence>
<dbReference type="AlphaFoldDB" id="A0A3D9SRE8"/>
<evidence type="ECO:0000313" key="2">
    <source>
        <dbReference type="Proteomes" id="UP000256661"/>
    </source>
</evidence>
<dbReference type="RefSeq" id="WP_116021042.1">
    <property type="nucleotide sequence ID" value="NZ_QTTT01000001.1"/>
</dbReference>
<organism evidence="1 2">
    <name type="scientific">Thermomonospora umbrina</name>
    <dbReference type="NCBI Taxonomy" id="111806"/>
    <lineage>
        <taxon>Bacteria</taxon>
        <taxon>Bacillati</taxon>
        <taxon>Actinomycetota</taxon>
        <taxon>Actinomycetes</taxon>
        <taxon>Streptosporangiales</taxon>
        <taxon>Thermomonosporaceae</taxon>
        <taxon>Thermomonospora</taxon>
    </lineage>
</organism>
<keyword evidence="2" id="KW-1185">Reference proteome</keyword>
<reference evidence="1 2" key="1">
    <citation type="submission" date="2018-08" db="EMBL/GenBank/DDBJ databases">
        <title>Sequencing the genomes of 1000 actinobacteria strains.</title>
        <authorList>
            <person name="Klenk H.-P."/>
        </authorList>
    </citation>
    <scope>NUCLEOTIDE SEQUENCE [LARGE SCALE GENOMIC DNA]</scope>
    <source>
        <strain evidence="1 2">DSM 43927</strain>
    </source>
</reference>
<evidence type="ECO:0008006" key="3">
    <source>
        <dbReference type="Google" id="ProtNLM"/>
    </source>
</evidence>
<dbReference type="Proteomes" id="UP000256661">
    <property type="component" value="Unassembled WGS sequence"/>
</dbReference>
<dbReference type="EMBL" id="QTTT01000001">
    <property type="protein sequence ID" value="REE95204.1"/>
    <property type="molecule type" value="Genomic_DNA"/>
</dbReference>
<proteinExistence type="predicted"/>
<dbReference type="OrthoDB" id="3340432at2"/>
<accession>A0A3D9SRE8</accession>
<protein>
    <recommendedName>
        <fullName evidence="3">Phosphotransferase family enzyme</fullName>
    </recommendedName>
</protein>
<sequence>MHHEDRILAHARLHGVPTPEILVGNVRLSQNGIMLGMLLEDLGDRAREAGTVEGVTAAVAAHQVPALRDLPVLDEAGLAKLPARAMTYLTVPTLERRWAGSDDVRAGLAMIRERAPQLAAGAGVQPWGLVHFHPASLHIGHRGWRLLDWAHGLNGPGLLDLASWQGTTRPPDVRAPAPAVDAPCDHGIPGLGCRTEPDLGVDGPTRVPTLCACPLLGRLDGVRLPTGGRGGRCRPPAGGCPQWASGCGGDPWRW</sequence>
<gene>
    <name evidence="1" type="ORF">DFJ69_0587</name>
</gene>
<name>A0A3D9SRE8_9ACTN</name>